<keyword evidence="3" id="KW-1185">Reference proteome</keyword>
<feature type="compositionally biased region" description="Basic residues" evidence="1">
    <location>
        <begin position="1"/>
        <end position="22"/>
    </location>
</feature>
<gene>
    <name evidence="2" type="ORF">BHQ18_09250</name>
</gene>
<accession>A0A1E3RM09</accession>
<protein>
    <submittedName>
        <fullName evidence="2">Uncharacterized protein</fullName>
    </submittedName>
</protein>
<comment type="caution">
    <text evidence="2">The sequence shown here is derived from an EMBL/GenBank/DDBJ whole genome shotgun (WGS) entry which is preliminary data.</text>
</comment>
<feature type="region of interest" description="Disordered" evidence="1">
    <location>
        <begin position="1"/>
        <end position="24"/>
    </location>
</feature>
<evidence type="ECO:0000313" key="2">
    <source>
        <dbReference type="EMBL" id="ODQ90884.1"/>
    </source>
</evidence>
<evidence type="ECO:0000313" key="3">
    <source>
        <dbReference type="Proteomes" id="UP000094053"/>
    </source>
</evidence>
<name>A0A1E3RM09_MYCFV</name>
<organism evidence="2 3">
    <name type="scientific">Mycolicibacterium flavescens</name>
    <name type="common">Mycobacterium flavescens</name>
    <dbReference type="NCBI Taxonomy" id="1776"/>
    <lineage>
        <taxon>Bacteria</taxon>
        <taxon>Bacillati</taxon>
        <taxon>Actinomycetota</taxon>
        <taxon>Actinomycetes</taxon>
        <taxon>Mycobacteriales</taxon>
        <taxon>Mycobacteriaceae</taxon>
        <taxon>Mycolicibacterium</taxon>
    </lineage>
</organism>
<dbReference type="AlphaFoldDB" id="A0A1E3RM09"/>
<dbReference type="Proteomes" id="UP000094053">
    <property type="component" value="Unassembled WGS sequence"/>
</dbReference>
<dbReference type="EMBL" id="MIHA01000005">
    <property type="protein sequence ID" value="ODQ90884.1"/>
    <property type="molecule type" value="Genomic_DNA"/>
</dbReference>
<proteinExistence type="predicted"/>
<reference evidence="3" key="1">
    <citation type="submission" date="2016-09" db="EMBL/GenBank/DDBJ databases">
        <authorList>
            <person name="Greninger A.L."/>
            <person name="Jerome K.R."/>
            <person name="Mcnair B."/>
            <person name="Wallis C."/>
            <person name="Fang F."/>
        </authorList>
    </citation>
    <scope>NUCLEOTIDE SEQUENCE [LARGE SCALE GENOMIC DNA]</scope>
    <source>
        <strain evidence="3">M6</strain>
    </source>
</reference>
<sequence length="366" mass="41663">MGDKRRARKAKQARRDLRRARKRDPVERSVRRLIRDAMKGGHPLGLLTLASVLINLVKSRSDNCVSWLLRTRTHETTALLAVAAELLVDEPSLQQRCRRELAARDRHLARWISALPDVDVYRAVHRTDVLGDFDELWMGARIGDRHEITLIVRVGHVALPGVRDAVALGAPIDEIVARGAAKWPDDVFVDMSLADARAWTEDALAGYAFRRESDRVPHYRALVKWWVNAMPEGGRERSLTMYSKDAERVCDEFFATELAAPFTHERHPELLVDLVMGFQNPLRWSETRVRFALRCPDLEEGYHDYPLEVALDAPDPLRAFIPYAHARVGIREELTLDTIAMVDALRSGYKRGLLEQVTGWDLDDAV</sequence>
<dbReference type="OrthoDB" id="5182325at2"/>
<evidence type="ECO:0000256" key="1">
    <source>
        <dbReference type="SAM" id="MobiDB-lite"/>
    </source>
</evidence>